<dbReference type="OrthoDB" id="5962029at2759"/>
<evidence type="ECO:0000313" key="1">
    <source>
        <dbReference type="EMBL" id="GFG37452.1"/>
    </source>
</evidence>
<organism evidence="1 2">
    <name type="scientific">Coptotermes formosanus</name>
    <name type="common">Formosan subterranean termite</name>
    <dbReference type="NCBI Taxonomy" id="36987"/>
    <lineage>
        <taxon>Eukaryota</taxon>
        <taxon>Metazoa</taxon>
        <taxon>Ecdysozoa</taxon>
        <taxon>Arthropoda</taxon>
        <taxon>Hexapoda</taxon>
        <taxon>Insecta</taxon>
        <taxon>Pterygota</taxon>
        <taxon>Neoptera</taxon>
        <taxon>Polyneoptera</taxon>
        <taxon>Dictyoptera</taxon>
        <taxon>Blattodea</taxon>
        <taxon>Blattoidea</taxon>
        <taxon>Termitoidae</taxon>
        <taxon>Rhinotermitidae</taxon>
        <taxon>Coptotermes</taxon>
    </lineage>
</organism>
<reference evidence="2" key="1">
    <citation type="submission" date="2020-01" db="EMBL/GenBank/DDBJ databases">
        <title>Draft genome sequence of the Termite Coptotermes fromosanus.</title>
        <authorList>
            <person name="Itakura S."/>
            <person name="Yosikawa Y."/>
            <person name="Umezawa K."/>
        </authorList>
    </citation>
    <scope>NUCLEOTIDE SEQUENCE [LARGE SCALE GENOMIC DNA]</scope>
</reference>
<sequence>MTEEDMYKYLGHMQTEQIKHAQMKQQLGDEYIQHTKSILKTKLNGKNTIKAVNTYAISVLTLSFGIVKWTPTDLENLQIRTRTLLTRYGIHRPRAAKERLTLPRRIGGRGMADITRLHDKQPRICRRKSVEWLTNADLFAETEGFLTSIQDQVILTRNYKKYILKQPNIDEVCRRCGKEPETIQHITAACEQLASTEYIKRHDGVAKVIHQKLAEAAELIEDKCPYYRYKSANVLENDNFKLYWNRSIITDKLIPSNRPDITFMKKKIKNTFLIDIAIPNTHNLAKTITEKQNKYQELANEIRHMWNQDAVQVVPIVILAAGIIPKSLSRSLKRLNLHPNTYIQMQKAVILGTCSIVKNFLHYK</sequence>
<dbReference type="PANTHER" id="PTHR35450">
    <property type="entry name" value="REVERSE TRANSCRIPTASE DOMAIN-CONTAINING PROTEIN"/>
    <property type="match status" value="1"/>
</dbReference>
<keyword evidence="2" id="KW-1185">Reference proteome</keyword>
<dbReference type="InParanoid" id="A0A6L2Q1Q9"/>
<name>A0A6L2Q1Q9_COPFO</name>
<gene>
    <name evidence="1" type="ORF">Cfor_07175</name>
</gene>
<proteinExistence type="predicted"/>
<evidence type="ECO:0008006" key="3">
    <source>
        <dbReference type="Google" id="ProtNLM"/>
    </source>
</evidence>
<dbReference type="AlphaFoldDB" id="A0A6L2Q1Q9"/>
<accession>A0A6L2Q1Q9</accession>
<comment type="caution">
    <text evidence="1">The sequence shown here is derived from an EMBL/GenBank/DDBJ whole genome shotgun (WGS) entry which is preliminary data.</text>
</comment>
<dbReference type="EMBL" id="BLKM01000700">
    <property type="protein sequence ID" value="GFG37452.1"/>
    <property type="molecule type" value="Genomic_DNA"/>
</dbReference>
<dbReference type="Proteomes" id="UP000502823">
    <property type="component" value="Unassembled WGS sequence"/>
</dbReference>
<evidence type="ECO:0000313" key="2">
    <source>
        <dbReference type="Proteomes" id="UP000502823"/>
    </source>
</evidence>
<protein>
    <recommendedName>
        <fullName evidence="3">Reverse transcriptase zinc-binding domain-containing protein</fullName>
    </recommendedName>
</protein>
<dbReference type="PANTHER" id="PTHR35450:SF2">
    <property type="entry name" value="REVERSE TRANSCRIPTASE DOMAIN-CONTAINING PROTEIN"/>
    <property type="match status" value="1"/>
</dbReference>